<evidence type="ECO:0000313" key="2">
    <source>
        <dbReference type="EMBL" id="RAR13320.1"/>
    </source>
</evidence>
<protein>
    <submittedName>
        <fullName evidence="2">Uncharacterized protein</fullName>
    </submittedName>
</protein>
<feature type="region of interest" description="Disordered" evidence="1">
    <location>
        <begin position="83"/>
        <end position="182"/>
    </location>
</feature>
<keyword evidence="3" id="KW-1185">Reference proteome</keyword>
<name>A0A364N7R3_STELY</name>
<accession>A0A364N7R3</accession>
<evidence type="ECO:0000313" key="3">
    <source>
        <dbReference type="Proteomes" id="UP000249619"/>
    </source>
</evidence>
<organism evidence="2 3">
    <name type="scientific">Stemphylium lycopersici</name>
    <name type="common">Tomato gray leaf spot disease fungus</name>
    <name type="synonym">Thyrospora lycopersici</name>
    <dbReference type="NCBI Taxonomy" id="183478"/>
    <lineage>
        <taxon>Eukaryota</taxon>
        <taxon>Fungi</taxon>
        <taxon>Dikarya</taxon>
        <taxon>Ascomycota</taxon>
        <taxon>Pezizomycotina</taxon>
        <taxon>Dothideomycetes</taxon>
        <taxon>Pleosporomycetidae</taxon>
        <taxon>Pleosporales</taxon>
        <taxon>Pleosporineae</taxon>
        <taxon>Pleosporaceae</taxon>
        <taxon>Stemphylium</taxon>
    </lineage>
</organism>
<reference evidence="3" key="1">
    <citation type="submission" date="2018-05" db="EMBL/GenBank/DDBJ databases">
        <title>Draft genome sequence of Stemphylium lycopersici strain CIDEFI 213.</title>
        <authorList>
            <person name="Medina R."/>
            <person name="Franco M.E.E."/>
            <person name="Lucentini C.G."/>
            <person name="Saparrat M.C.N."/>
            <person name="Balatti P.A."/>
        </authorList>
    </citation>
    <scope>NUCLEOTIDE SEQUENCE [LARGE SCALE GENOMIC DNA]</scope>
    <source>
        <strain evidence="3">CIDEFI 213</strain>
    </source>
</reference>
<dbReference type="Proteomes" id="UP000249619">
    <property type="component" value="Unassembled WGS sequence"/>
</dbReference>
<dbReference type="EMBL" id="QGDH01000037">
    <property type="protein sequence ID" value="RAR13320.1"/>
    <property type="molecule type" value="Genomic_DNA"/>
</dbReference>
<sequence>MTEIKADHDAAACAHSLSNPRIARITEVTSAPTLAKTRSPTLRIDDALAVVDAGGSGKSTPYQHAYEAVAWTAQLPQRTKPSTQFHLKPLPLPQTPSPPTPPTTPPLLPKSEPEPESEFKMSDAAKDLTGTAGNAAGGRGLPDVGETMGSVSKPKGSDKGKEKDKGQGGKQEGGFGLDNDTDVKGSLKVHIKLDVEADIRIIARVKGDIAIGIL</sequence>
<evidence type="ECO:0000256" key="1">
    <source>
        <dbReference type="SAM" id="MobiDB-lite"/>
    </source>
</evidence>
<proteinExistence type="predicted"/>
<feature type="compositionally biased region" description="Basic and acidic residues" evidence="1">
    <location>
        <begin position="155"/>
        <end position="167"/>
    </location>
</feature>
<feature type="compositionally biased region" description="Pro residues" evidence="1">
    <location>
        <begin position="90"/>
        <end position="108"/>
    </location>
</feature>
<feature type="compositionally biased region" description="Basic and acidic residues" evidence="1">
    <location>
        <begin position="111"/>
        <end position="126"/>
    </location>
</feature>
<dbReference type="AlphaFoldDB" id="A0A364N7R3"/>
<gene>
    <name evidence="2" type="ORF">DDE83_003319</name>
</gene>
<comment type="caution">
    <text evidence="2">The sequence shown here is derived from an EMBL/GenBank/DDBJ whole genome shotgun (WGS) entry which is preliminary data.</text>
</comment>